<dbReference type="AlphaFoldDB" id="A0A4U6R9V2"/>
<comment type="caution">
    <text evidence="4">The sequence shown here is derived from an EMBL/GenBank/DDBJ whole genome shotgun (WGS) entry which is preliminary data.</text>
</comment>
<dbReference type="Pfam" id="PF01478">
    <property type="entry name" value="Peptidase_A24"/>
    <property type="match status" value="1"/>
</dbReference>
<keyword evidence="5" id="KW-1185">Reference proteome</keyword>
<evidence type="ECO:0000313" key="5">
    <source>
        <dbReference type="Proteomes" id="UP000308488"/>
    </source>
</evidence>
<organism evidence="4 5">
    <name type="scientific">Marinobacter panjinensis</name>
    <dbReference type="NCBI Taxonomy" id="2576384"/>
    <lineage>
        <taxon>Bacteria</taxon>
        <taxon>Pseudomonadati</taxon>
        <taxon>Pseudomonadota</taxon>
        <taxon>Gammaproteobacteria</taxon>
        <taxon>Pseudomonadales</taxon>
        <taxon>Marinobacteraceae</taxon>
        <taxon>Marinobacter</taxon>
    </lineage>
</organism>
<feature type="transmembrane region" description="Helical" evidence="2">
    <location>
        <begin position="112"/>
        <end position="133"/>
    </location>
</feature>
<keyword evidence="2" id="KW-0812">Transmembrane</keyword>
<dbReference type="Gene3D" id="1.20.120.1220">
    <property type="match status" value="1"/>
</dbReference>
<feature type="domain" description="Prepilin type IV endopeptidase peptidase" evidence="3">
    <location>
        <begin position="25"/>
        <end position="127"/>
    </location>
</feature>
<dbReference type="InterPro" id="IPR050882">
    <property type="entry name" value="Prepilin_peptidase/N-MTase"/>
</dbReference>
<dbReference type="PANTHER" id="PTHR30487">
    <property type="entry name" value="TYPE 4 PREPILIN-LIKE PROTEINS LEADER PEPTIDE-PROCESSING ENZYME"/>
    <property type="match status" value="1"/>
</dbReference>
<dbReference type="InterPro" id="IPR000045">
    <property type="entry name" value="Prepilin_IV_endopep_pep"/>
</dbReference>
<feature type="transmembrane region" description="Helical" evidence="2">
    <location>
        <begin position="71"/>
        <end position="92"/>
    </location>
</feature>
<name>A0A4U6R9V2_9GAMM</name>
<gene>
    <name evidence="4" type="ORF">FDP08_14635</name>
</gene>
<protein>
    <submittedName>
        <fullName evidence="4">Prepilin peptidase</fullName>
    </submittedName>
</protein>
<dbReference type="GO" id="GO:0004190">
    <property type="term" value="F:aspartic-type endopeptidase activity"/>
    <property type="evidence" value="ECO:0007669"/>
    <property type="project" value="InterPro"/>
</dbReference>
<reference evidence="4 5" key="1">
    <citation type="submission" date="2019-05" db="EMBL/GenBank/DDBJ databases">
        <title>Marinobacter panjinensis sp. nov., a moderately halophilic bacterium isolated from sea tidal flat environment.</title>
        <authorList>
            <person name="Yang W."/>
            <person name="An M."/>
            <person name="He W."/>
            <person name="Luo X."/>
            <person name="Zhu L."/>
            <person name="Chen G."/>
            <person name="Zhang Y."/>
            <person name="Wang Y."/>
        </authorList>
    </citation>
    <scope>NUCLEOTIDE SEQUENCE [LARGE SCALE GENOMIC DNA]</scope>
    <source>
        <strain evidence="4 5">PJ-16</strain>
    </source>
</reference>
<comment type="similarity">
    <text evidence="1">Belongs to the peptidase A24 family.</text>
</comment>
<proteinExistence type="inferred from homology"/>
<accession>A0A4U6R9V2</accession>
<evidence type="ECO:0000313" key="4">
    <source>
        <dbReference type="EMBL" id="TKV69246.1"/>
    </source>
</evidence>
<evidence type="ECO:0000256" key="1">
    <source>
        <dbReference type="ARBA" id="ARBA00005801"/>
    </source>
</evidence>
<sequence length="186" mass="19479">MQGSSCRSAYSAKSRCTGMNNPFIIALIIGLGLAVLIDVTRHRIPNWLTFGIAFTGLVFQTWVAGGSGLGIGLLGLFIGLLCFLPFHIFGAMGAGDVKLLAGVGAFIGPVNVFVAALMALIVGGVIATVYIAARGGLRPMIRRYRTMLILLVARKPQYIPPEVGEAAGLRFPYALAIACGTALAVI</sequence>
<dbReference type="EMBL" id="SZYH01000001">
    <property type="protein sequence ID" value="TKV69246.1"/>
    <property type="molecule type" value="Genomic_DNA"/>
</dbReference>
<dbReference type="PANTHER" id="PTHR30487:SF0">
    <property type="entry name" value="PREPILIN LEADER PEPTIDASE_N-METHYLTRANSFERASE-RELATED"/>
    <property type="match status" value="1"/>
</dbReference>
<feature type="transmembrane region" description="Helical" evidence="2">
    <location>
        <begin position="21"/>
        <end position="40"/>
    </location>
</feature>
<dbReference type="GO" id="GO:0005886">
    <property type="term" value="C:plasma membrane"/>
    <property type="evidence" value="ECO:0007669"/>
    <property type="project" value="TreeGrafter"/>
</dbReference>
<dbReference type="GO" id="GO:0006465">
    <property type="term" value="P:signal peptide processing"/>
    <property type="evidence" value="ECO:0007669"/>
    <property type="project" value="TreeGrafter"/>
</dbReference>
<evidence type="ECO:0000256" key="2">
    <source>
        <dbReference type="SAM" id="Phobius"/>
    </source>
</evidence>
<dbReference type="Proteomes" id="UP000308488">
    <property type="component" value="Unassembled WGS sequence"/>
</dbReference>
<keyword evidence="2" id="KW-0472">Membrane</keyword>
<keyword evidence="2" id="KW-1133">Transmembrane helix</keyword>
<evidence type="ECO:0000259" key="3">
    <source>
        <dbReference type="Pfam" id="PF01478"/>
    </source>
</evidence>
<feature type="transmembrane region" description="Helical" evidence="2">
    <location>
        <begin position="46"/>
        <end position="64"/>
    </location>
</feature>